<protein>
    <recommendedName>
        <fullName evidence="4">Porin</fullName>
    </recommendedName>
</protein>
<organism evidence="2 3">
    <name type="scientific">Chitiniphilus eburneus</name>
    <dbReference type="NCBI Taxonomy" id="2571148"/>
    <lineage>
        <taxon>Bacteria</taxon>
        <taxon>Pseudomonadati</taxon>
        <taxon>Pseudomonadota</taxon>
        <taxon>Betaproteobacteria</taxon>
        <taxon>Neisseriales</taxon>
        <taxon>Chitinibacteraceae</taxon>
        <taxon>Chitiniphilus</taxon>
    </lineage>
</organism>
<name>A0A4U0Q503_9NEIS</name>
<proteinExistence type="predicted"/>
<dbReference type="OrthoDB" id="8804471at2"/>
<comment type="caution">
    <text evidence="2">The sequence shown here is derived from an EMBL/GenBank/DDBJ whole genome shotgun (WGS) entry which is preliminary data.</text>
</comment>
<evidence type="ECO:0000256" key="1">
    <source>
        <dbReference type="SAM" id="SignalP"/>
    </source>
</evidence>
<dbReference type="RefSeq" id="WP_136772296.1">
    <property type="nucleotide sequence ID" value="NZ_CP156074.1"/>
</dbReference>
<reference evidence="2 3" key="1">
    <citation type="submission" date="2019-04" db="EMBL/GenBank/DDBJ databases">
        <title>Chitiniphilus eburnea sp. nov., a novel chitinolytic bacterium isolated from aquaculture sludge.</title>
        <authorList>
            <person name="Sheng M."/>
        </authorList>
    </citation>
    <scope>NUCLEOTIDE SEQUENCE [LARGE SCALE GENOMIC DNA]</scope>
    <source>
        <strain evidence="2 3">HX-2-15</strain>
    </source>
</reference>
<gene>
    <name evidence="2" type="ORF">FAZ21_05580</name>
</gene>
<dbReference type="Proteomes" id="UP000310016">
    <property type="component" value="Unassembled WGS sequence"/>
</dbReference>
<dbReference type="AlphaFoldDB" id="A0A4U0Q503"/>
<dbReference type="EMBL" id="SUMF01000003">
    <property type="protein sequence ID" value="TJZ76246.1"/>
    <property type="molecule type" value="Genomic_DNA"/>
</dbReference>
<feature type="chain" id="PRO_5020691559" description="Porin" evidence="1">
    <location>
        <begin position="31"/>
        <end position="414"/>
    </location>
</feature>
<evidence type="ECO:0000313" key="2">
    <source>
        <dbReference type="EMBL" id="TJZ76246.1"/>
    </source>
</evidence>
<accession>A0A4U0Q503</accession>
<sequence>MTCLPTPSSPTRSSLEWLLALCMLTGTAQAHDSGEAAIPSLPGWRIGAGLAGEYLDADQPYPAPTLPGVLGNGSRYDDERGWRLEHATVELAARLNPWFGGHVAVGWHSGEKAHVEAAWFEGTFPLESTDLAFGAGRDTMPIGEVIETGGHFDRFLTMPLAKRALFDGDWQENGFNLRWQRGSDEPWPWLRRVDLGVWRSDAFPGDGSADLFPMLRVGLGRDALRADVFYAHLEPQRRGAFAQNSGAGHVHGSPDCEGALTQRVCFDGKVELAGVSGSWATPFTPLTLSGAALLRHEVGALYGENGDTRYRGTTWGGWAQGTWQFDSRWEAALRYEWLDADQDLRGPGATSVARDANLLDNPGATRVAMMVGWRPWHDVLLSIEAGSEQVADAHNPYVALRAMWQMPELWSGGW</sequence>
<evidence type="ECO:0000313" key="3">
    <source>
        <dbReference type="Proteomes" id="UP000310016"/>
    </source>
</evidence>
<dbReference type="SUPFAM" id="SSF56935">
    <property type="entry name" value="Porins"/>
    <property type="match status" value="1"/>
</dbReference>
<evidence type="ECO:0008006" key="4">
    <source>
        <dbReference type="Google" id="ProtNLM"/>
    </source>
</evidence>
<keyword evidence="1" id="KW-0732">Signal</keyword>
<feature type="signal peptide" evidence="1">
    <location>
        <begin position="1"/>
        <end position="30"/>
    </location>
</feature>
<keyword evidence="3" id="KW-1185">Reference proteome</keyword>